<comment type="caution">
    <text evidence="1">The sequence shown here is derived from an EMBL/GenBank/DDBJ whole genome shotgun (WGS) entry which is preliminary data.</text>
</comment>
<proteinExistence type="predicted"/>
<name>A0A0L6U6E6_9BASI</name>
<accession>A0A0L6U6E6</accession>
<dbReference type="EMBL" id="LAVV01015427">
    <property type="protein sequence ID" value="KNZ43892.1"/>
    <property type="molecule type" value="Genomic_DNA"/>
</dbReference>
<keyword evidence="2" id="KW-1185">Reference proteome</keyword>
<evidence type="ECO:0000313" key="2">
    <source>
        <dbReference type="Proteomes" id="UP000037035"/>
    </source>
</evidence>
<evidence type="ECO:0000313" key="1">
    <source>
        <dbReference type="EMBL" id="KNZ43892.1"/>
    </source>
</evidence>
<reference evidence="1 2" key="1">
    <citation type="submission" date="2015-08" db="EMBL/GenBank/DDBJ databases">
        <title>Next Generation Sequencing and Analysis of the Genome of Puccinia sorghi L Schw, the Causal Agent of Maize Common Rust.</title>
        <authorList>
            <person name="Rochi L."/>
            <person name="Burguener G."/>
            <person name="Darino M."/>
            <person name="Turjanski A."/>
            <person name="Kreff E."/>
            <person name="Dieguez M.J."/>
            <person name="Sacco F."/>
        </authorList>
    </citation>
    <scope>NUCLEOTIDE SEQUENCE [LARGE SCALE GENOMIC DNA]</scope>
    <source>
        <strain evidence="1 2">RO10H11247</strain>
    </source>
</reference>
<gene>
    <name evidence="1" type="ORF">VP01_9741g1</name>
</gene>
<dbReference type="OrthoDB" id="2506837at2759"/>
<dbReference type="AlphaFoldDB" id="A0A0L6U6E6"/>
<organism evidence="1 2">
    <name type="scientific">Puccinia sorghi</name>
    <dbReference type="NCBI Taxonomy" id="27349"/>
    <lineage>
        <taxon>Eukaryota</taxon>
        <taxon>Fungi</taxon>
        <taxon>Dikarya</taxon>
        <taxon>Basidiomycota</taxon>
        <taxon>Pucciniomycotina</taxon>
        <taxon>Pucciniomycetes</taxon>
        <taxon>Pucciniales</taxon>
        <taxon>Pucciniaceae</taxon>
        <taxon>Puccinia</taxon>
    </lineage>
</organism>
<dbReference type="VEuPathDB" id="FungiDB:VP01_9741g1"/>
<dbReference type="Proteomes" id="UP000037035">
    <property type="component" value="Unassembled WGS sequence"/>
</dbReference>
<sequence>MLASDALENKCVQRRLWVPPPTPQESLFPQPPKGLPLDFYKPEWFNELLLQQKLEIADTREV</sequence>
<protein>
    <submittedName>
        <fullName evidence="1">Uncharacterized protein</fullName>
    </submittedName>
</protein>